<dbReference type="InterPro" id="IPR036188">
    <property type="entry name" value="FAD/NAD-bd_sf"/>
</dbReference>
<evidence type="ECO:0000256" key="1">
    <source>
        <dbReference type="ARBA" id="ARBA00007992"/>
    </source>
</evidence>
<feature type="domain" description="FAD-binding" evidence="5">
    <location>
        <begin position="22"/>
        <end position="181"/>
    </location>
</feature>
<gene>
    <name evidence="6" type="ORF">EMPS_02499</name>
</gene>
<comment type="similarity">
    <text evidence="1">Belongs to the paxM FAD-dependent monooxygenase family.</text>
</comment>
<dbReference type="Gene3D" id="3.50.50.60">
    <property type="entry name" value="FAD/NAD(P)-binding domain"/>
    <property type="match status" value="1"/>
</dbReference>
<evidence type="ECO:0000256" key="2">
    <source>
        <dbReference type="ARBA" id="ARBA00022630"/>
    </source>
</evidence>
<comment type="caution">
    <text evidence="6">The sequence shown here is derived from an EMBL/GenBank/DDBJ whole genome shotgun (WGS) entry which is preliminary data.</text>
</comment>
<accession>A0A9P3LU01</accession>
<reference evidence="6" key="2">
    <citation type="journal article" date="2022" name="Microbiol. Resour. Announc.">
        <title>Whole-Genome Sequence of Entomortierella parvispora E1425, a Mucoromycotan Fungus Associated with Burkholderiaceae-Related Endosymbiotic Bacteria.</title>
        <authorList>
            <person name="Herlambang A."/>
            <person name="Guo Y."/>
            <person name="Takashima Y."/>
            <person name="Narisawa K."/>
            <person name="Ohta H."/>
            <person name="Nishizawa T."/>
        </authorList>
    </citation>
    <scope>NUCLEOTIDE SEQUENCE</scope>
    <source>
        <strain evidence="6">E1425</strain>
    </source>
</reference>
<evidence type="ECO:0000256" key="3">
    <source>
        <dbReference type="ARBA" id="ARBA00022827"/>
    </source>
</evidence>
<evidence type="ECO:0000256" key="4">
    <source>
        <dbReference type="ARBA" id="ARBA00023002"/>
    </source>
</evidence>
<dbReference type="SUPFAM" id="SSF51905">
    <property type="entry name" value="FAD/NAD(P)-binding domain"/>
    <property type="match status" value="1"/>
</dbReference>
<dbReference type="AlphaFoldDB" id="A0A9P3LU01"/>
<dbReference type="InterPro" id="IPR002938">
    <property type="entry name" value="FAD-bd"/>
</dbReference>
<dbReference type="GO" id="GO:0004497">
    <property type="term" value="F:monooxygenase activity"/>
    <property type="evidence" value="ECO:0007669"/>
    <property type="project" value="InterPro"/>
</dbReference>
<sequence>MSEQAPSSLSPSTPALPGVRPNVLIVGAGLGGLTMALLLEKSNVPYTILERAPAIKSLGSAHVLAENIAPLFQQLGIYEEFKSLGHLCRTAQMHDEHCHLDFVMDFEPRATMGGGDGYIISRPTLHQMLYSKIPAEKIHLGKRVVALKQDADKVTVQCKDNSVYEADILIGADGANSGVRQGFYKILKTENKLPVSDDVALPFNCLCLVGQTGTLDPEAFPELKKENSTFNSMSAAGKPFSWSTFVTKQNTLCWMVTQYLDQTMSKDEDRFRASDWGPEAAEAMCEEVRHFPIPNGGKPATLGTLIDLTPKDLISKVVLEEKVFTTWYSGRTVLMGDACHKLSPSGGVGAVTAMHDAICLANWINVLPSTKVDKIERIFQQYYEERFPIAQGAFRSSQLFNKINAKNFTGVTIRYIQRNMPAWIWTMLLKKMSLQRPQVSFLPRVEDRGTVPAAAQPSFTHTQAILERTQGAMTI</sequence>
<dbReference type="OrthoDB" id="655030at2759"/>
<keyword evidence="7" id="KW-1185">Reference proteome</keyword>
<dbReference type="PRINTS" id="PR00420">
    <property type="entry name" value="RNGMNOXGNASE"/>
</dbReference>
<dbReference type="Pfam" id="PF01494">
    <property type="entry name" value="FAD_binding_3"/>
    <property type="match status" value="2"/>
</dbReference>
<organism evidence="6 7">
    <name type="scientific">Entomortierella parvispora</name>
    <dbReference type="NCBI Taxonomy" id="205924"/>
    <lineage>
        <taxon>Eukaryota</taxon>
        <taxon>Fungi</taxon>
        <taxon>Fungi incertae sedis</taxon>
        <taxon>Mucoromycota</taxon>
        <taxon>Mortierellomycotina</taxon>
        <taxon>Mortierellomycetes</taxon>
        <taxon>Mortierellales</taxon>
        <taxon>Mortierellaceae</taxon>
        <taxon>Entomortierella</taxon>
    </lineage>
</organism>
<name>A0A9P3LU01_9FUNG</name>
<dbReference type="InterPro" id="IPR050562">
    <property type="entry name" value="FAD_mOase_fung"/>
</dbReference>
<protein>
    <recommendedName>
        <fullName evidence="5">FAD-binding domain-containing protein</fullName>
    </recommendedName>
</protein>
<evidence type="ECO:0000259" key="5">
    <source>
        <dbReference type="Pfam" id="PF01494"/>
    </source>
</evidence>
<keyword evidence="3" id="KW-0274">FAD</keyword>
<evidence type="ECO:0000313" key="7">
    <source>
        <dbReference type="Proteomes" id="UP000827284"/>
    </source>
</evidence>
<keyword evidence="4" id="KW-0560">Oxidoreductase</keyword>
<dbReference type="PANTHER" id="PTHR47356:SF2">
    <property type="entry name" value="FAD-BINDING DOMAIN-CONTAINING PROTEIN-RELATED"/>
    <property type="match status" value="1"/>
</dbReference>
<dbReference type="Proteomes" id="UP000827284">
    <property type="component" value="Unassembled WGS sequence"/>
</dbReference>
<proteinExistence type="inferred from homology"/>
<keyword evidence="2" id="KW-0285">Flavoprotein</keyword>
<feature type="domain" description="FAD-binding" evidence="5">
    <location>
        <begin position="313"/>
        <end position="395"/>
    </location>
</feature>
<dbReference type="PANTHER" id="PTHR47356">
    <property type="entry name" value="FAD-DEPENDENT MONOOXYGENASE ASQG-RELATED"/>
    <property type="match status" value="1"/>
</dbReference>
<evidence type="ECO:0000313" key="6">
    <source>
        <dbReference type="EMBL" id="GJJ70150.1"/>
    </source>
</evidence>
<dbReference type="EMBL" id="BQFW01000003">
    <property type="protein sequence ID" value="GJJ70150.1"/>
    <property type="molecule type" value="Genomic_DNA"/>
</dbReference>
<reference evidence="6" key="1">
    <citation type="submission" date="2021-11" db="EMBL/GenBank/DDBJ databases">
        <authorList>
            <person name="Herlambang A."/>
            <person name="Guo Y."/>
            <person name="Takashima Y."/>
            <person name="Nishizawa T."/>
        </authorList>
    </citation>
    <scope>NUCLEOTIDE SEQUENCE</scope>
    <source>
        <strain evidence="6">E1425</strain>
    </source>
</reference>
<dbReference type="GO" id="GO:0071949">
    <property type="term" value="F:FAD binding"/>
    <property type="evidence" value="ECO:0007669"/>
    <property type="project" value="InterPro"/>
</dbReference>